<dbReference type="InterPro" id="IPR037171">
    <property type="entry name" value="NagB/RpiA_transferase-like"/>
</dbReference>
<dbReference type="InterPro" id="IPR051054">
    <property type="entry name" value="SorC_transcr_regulators"/>
</dbReference>
<dbReference type="Gene3D" id="3.40.50.1360">
    <property type="match status" value="1"/>
</dbReference>
<dbReference type="Pfam" id="PF04545">
    <property type="entry name" value="Sigma70_r4"/>
    <property type="match status" value="1"/>
</dbReference>
<comment type="caution">
    <text evidence="6">The sequence shown here is derived from an EMBL/GenBank/DDBJ whole genome shotgun (WGS) entry which is preliminary data.</text>
</comment>
<dbReference type="InterPro" id="IPR007324">
    <property type="entry name" value="Sugar-bd_dom_put"/>
</dbReference>
<evidence type="ECO:0000256" key="3">
    <source>
        <dbReference type="ARBA" id="ARBA00023125"/>
    </source>
</evidence>
<keyword evidence="3" id="KW-0238">DNA-binding</keyword>
<keyword evidence="4" id="KW-0804">Transcription</keyword>
<dbReference type="Gene3D" id="1.10.10.10">
    <property type="entry name" value="Winged helix-like DNA-binding domain superfamily/Winged helix DNA-binding domain"/>
    <property type="match status" value="1"/>
</dbReference>
<dbReference type="InterPro" id="IPR007630">
    <property type="entry name" value="RNA_pol_sigma70_r4"/>
</dbReference>
<keyword evidence="2" id="KW-0805">Transcription regulation</keyword>
<dbReference type="Pfam" id="PF04198">
    <property type="entry name" value="Sugar-bind"/>
    <property type="match status" value="1"/>
</dbReference>
<dbReference type="InterPro" id="IPR001387">
    <property type="entry name" value="Cro/C1-type_HTH"/>
</dbReference>
<keyword evidence="7" id="KW-1185">Reference proteome</keyword>
<evidence type="ECO:0000313" key="7">
    <source>
        <dbReference type="Proteomes" id="UP000609874"/>
    </source>
</evidence>
<gene>
    <name evidence="6" type="ORF">H9639_10235</name>
</gene>
<dbReference type="Proteomes" id="UP000609874">
    <property type="component" value="Unassembled WGS sequence"/>
</dbReference>
<evidence type="ECO:0000313" key="6">
    <source>
        <dbReference type="EMBL" id="MBD7995675.1"/>
    </source>
</evidence>
<proteinExistence type="inferred from homology"/>
<feature type="domain" description="HTH cro/C1-type" evidence="5">
    <location>
        <begin position="35"/>
        <end position="93"/>
    </location>
</feature>
<dbReference type="PROSITE" id="PS50943">
    <property type="entry name" value="HTH_CROC1"/>
    <property type="match status" value="1"/>
</dbReference>
<name>A0ABR8UT08_9MICC</name>
<evidence type="ECO:0000256" key="1">
    <source>
        <dbReference type="ARBA" id="ARBA00010466"/>
    </source>
</evidence>
<protein>
    <submittedName>
        <fullName evidence="6">Helix-turn-helix domain-containing protein</fullName>
    </submittedName>
</protein>
<dbReference type="PANTHER" id="PTHR34294:SF1">
    <property type="entry name" value="TRANSCRIPTIONAL REGULATOR LSRR"/>
    <property type="match status" value="1"/>
</dbReference>
<sequence>MEGASLTTQPRPASAVPGSNPAFEAARAYYEHNETQAEIAARMGVSRATVSRLLTDARESGIVRIQVINPDQGGLEDLAARTAAALGVQRVYLAAGNQSRELGRGVNPQARQALLDMHLVPGDVLLVSSGRTLYEVGRTQLPPLPGVVVAPTVGGQAEPEPWYQTNEITRAVAQQLQAHPAFLFAEAKPSPVMFEALQHDPGFGHIQQLWAGARGALVGIGAPTSTRSSISPAIPTESEALRHAVGDVCLNFFEIDGTPLDFPGHERMIRTPLSVLRDMEHCVGIAIGEHKTPSILGAARAGIINRLVTDEHTAEAILRALGEPSA</sequence>
<evidence type="ECO:0000256" key="4">
    <source>
        <dbReference type="ARBA" id="ARBA00023163"/>
    </source>
</evidence>
<evidence type="ECO:0000259" key="5">
    <source>
        <dbReference type="PROSITE" id="PS50943"/>
    </source>
</evidence>
<comment type="similarity">
    <text evidence="1">Belongs to the SorC transcriptional regulatory family.</text>
</comment>
<organism evidence="6 7">
    <name type="scientific">Arthrobacter gallicola</name>
    <dbReference type="NCBI Taxonomy" id="2762225"/>
    <lineage>
        <taxon>Bacteria</taxon>
        <taxon>Bacillati</taxon>
        <taxon>Actinomycetota</taxon>
        <taxon>Actinomycetes</taxon>
        <taxon>Micrococcales</taxon>
        <taxon>Micrococcaceae</taxon>
        <taxon>Arthrobacter</taxon>
    </lineage>
</organism>
<evidence type="ECO:0000256" key="2">
    <source>
        <dbReference type="ARBA" id="ARBA00023015"/>
    </source>
</evidence>
<dbReference type="SUPFAM" id="SSF100950">
    <property type="entry name" value="NagB/RpiA/CoA transferase-like"/>
    <property type="match status" value="1"/>
</dbReference>
<reference evidence="6 7" key="1">
    <citation type="submission" date="2020-08" db="EMBL/GenBank/DDBJ databases">
        <title>A Genomic Blueprint of the Chicken Gut Microbiome.</title>
        <authorList>
            <person name="Gilroy R."/>
            <person name="Ravi A."/>
            <person name="Getino M."/>
            <person name="Pursley I."/>
            <person name="Horton D.L."/>
            <person name="Alikhan N.-F."/>
            <person name="Baker D."/>
            <person name="Gharbi K."/>
            <person name="Hall N."/>
            <person name="Watson M."/>
            <person name="Adriaenssens E.M."/>
            <person name="Foster-Nyarko E."/>
            <person name="Jarju S."/>
            <person name="Secka A."/>
            <person name="Antonio M."/>
            <person name="Oren A."/>
            <person name="Chaudhuri R."/>
            <person name="La Ragione R.M."/>
            <person name="Hildebrand F."/>
            <person name="Pallen M.J."/>
        </authorList>
    </citation>
    <scope>NUCLEOTIDE SEQUENCE [LARGE SCALE GENOMIC DNA]</scope>
    <source>
        <strain evidence="6 7">Sa2CUA1</strain>
    </source>
</reference>
<dbReference type="PANTHER" id="PTHR34294">
    <property type="entry name" value="TRANSCRIPTIONAL REGULATOR-RELATED"/>
    <property type="match status" value="1"/>
</dbReference>
<dbReference type="EMBL" id="JACSQD010000004">
    <property type="protein sequence ID" value="MBD7995675.1"/>
    <property type="molecule type" value="Genomic_DNA"/>
</dbReference>
<accession>A0ABR8UT08</accession>
<dbReference type="InterPro" id="IPR036388">
    <property type="entry name" value="WH-like_DNA-bd_sf"/>
</dbReference>